<protein>
    <recommendedName>
        <fullName evidence="3">Zn(2)-C6 fungal-type domain-containing protein</fullName>
    </recommendedName>
</protein>
<feature type="compositionally biased region" description="Basic residues" evidence="2">
    <location>
        <begin position="12"/>
        <end position="22"/>
    </location>
</feature>
<dbReference type="EMBL" id="AFQF01003290">
    <property type="protein sequence ID" value="EGU76354.1"/>
    <property type="molecule type" value="Genomic_DNA"/>
</dbReference>
<dbReference type="AlphaFoldDB" id="F9G3A4"/>
<dbReference type="STRING" id="660025.F9G3A4"/>
<dbReference type="InterPro" id="IPR001138">
    <property type="entry name" value="Zn2Cys6_DnaBD"/>
</dbReference>
<dbReference type="CDD" id="cd00067">
    <property type="entry name" value="GAL4"/>
    <property type="match status" value="1"/>
</dbReference>
<dbReference type="PANTHER" id="PTHR47657">
    <property type="entry name" value="STEROL REGULATORY ELEMENT-BINDING PROTEIN ECM22"/>
    <property type="match status" value="1"/>
</dbReference>
<evidence type="ECO:0000256" key="1">
    <source>
        <dbReference type="ARBA" id="ARBA00023242"/>
    </source>
</evidence>
<dbReference type="PANTHER" id="PTHR47657:SF12">
    <property type="entry name" value="ZN(II)2CYS6 TRANSCRIPTION FACTOR (EUROFUNG)"/>
    <property type="match status" value="1"/>
</dbReference>
<accession>F9G3A4</accession>
<evidence type="ECO:0000313" key="4">
    <source>
        <dbReference type="EMBL" id="EGU76354.1"/>
    </source>
</evidence>
<reference evidence="4" key="1">
    <citation type="journal article" date="2012" name="Mol. Plant Microbe Interact.">
        <title>A highly conserved effector in Fusarium oxysporum is required for full virulence on Arabidopsis.</title>
        <authorList>
            <person name="Thatcher L.F."/>
            <person name="Gardiner D.M."/>
            <person name="Kazan K."/>
            <person name="Manners J."/>
        </authorList>
    </citation>
    <scope>NUCLEOTIDE SEQUENCE [LARGE SCALE GENOMIC DNA]</scope>
    <source>
        <strain evidence="4">Fo5176</strain>
    </source>
</reference>
<keyword evidence="1" id="KW-0539">Nucleus</keyword>
<proteinExistence type="predicted"/>
<dbReference type="Pfam" id="PF00172">
    <property type="entry name" value="Zn_clus"/>
    <property type="match status" value="1"/>
</dbReference>
<dbReference type="Gene3D" id="4.10.240.10">
    <property type="entry name" value="Zn(2)-C6 fungal-type DNA-binding domain"/>
    <property type="match status" value="1"/>
</dbReference>
<organism evidence="4">
    <name type="scientific">Fusarium oxysporum (strain Fo5176)</name>
    <name type="common">Fusarium vascular wilt</name>
    <dbReference type="NCBI Taxonomy" id="660025"/>
    <lineage>
        <taxon>Eukaryota</taxon>
        <taxon>Fungi</taxon>
        <taxon>Dikarya</taxon>
        <taxon>Ascomycota</taxon>
        <taxon>Pezizomycotina</taxon>
        <taxon>Sordariomycetes</taxon>
        <taxon>Hypocreomycetidae</taxon>
        <taxon>Hypocreales</taxon>
        <taxon>Nectriaceae</taxon>
        <taxon>Fusarium</taxon>
        <taxon>Fusarium oxysporum species complex</taxon>
    </lineage>
</organism>
<dbReference type="SMART" id="SM00066">
    <property type="entry name" value="GAL4"/>
    <property type="match status" value="1"/>
</dbReference>
<dbReference type="InterPro" id="IPR036864">
    <property type="entry name" value="Zn2-C6_fun-type_DNA-bd_sf"/>
</dbReference>
<comment type="caution">
    <text evidence="4">The sequence shown here is derived from an EMBL/GenBank/DDBJ whole genome shotgun (WGS) entry which is preliminary data.</text>
</comment>
<dbReference type="GO" id="GO:0008270">
    <property type="term" value="F:zinc ion binding"/>
    <property type="evidence" value="ECO:0007669"/>
    <property type="project" value="InterPro"/>
</dbReference>
<feature type="domain" description="Zn(2)-C6 fungal-type" evidence="3">
    <location>
        <begin position="12"/>
        <end position="52"/>
    </location>
</feature>
<dbReference type="SUPFAM" id="SSF57701">
    <property type="entry name" value="Zn2/Cys6 DNA-binding domain"/>
    <property type="match status" value="1"/>
</dbReference>
<sequence length="337" mass="38120">MPLQTRQGTPEKRKRRSKRRHIRCDEKHPQCQNCIKHKAVCSYSHSPTHEGLLLDDSHETTPFKSRRPWPDKVKAEHRLTIMGVSKLTVISSYLPSFFRIIPMSRLAMNGVLALSAHQVASVTDSKYARLKKDHYQILAIQELIKCLPNLKPEHVDGALAASMALLWLCEDMSVHHVSLGIGDTDTFRSSRGMIAAGISAHIISEMWKFDEILKSHESCDGTRRQLSLLIALAEGMVKVEPITSAGKQSGWLQLLRYFKLSLPLRDLITCKNISGILMVNAYLHAVALYSPPHPTQPYLIDLRVDLQNLLDETLQQTRPIDAYVRLLDELKAIVSPR</sequence>
<dbReference type="GO" id="GO:0000981">
    <property type="term" value="F:DNA-binding transcription factor activity, RNA polymerase II-specific"/>
    <property type="evidence" value="ECO:0007669"/>
    <property type="project" value="InterPro"/>
</dbReference>
<evidence type="ECO:0000259" key="3">
    <source>
        <dbReference type="SMART" id="SM00066"/>
    </source>
</evidence>
<name>F9G3A4_FUSOF</name>
<feature type="region of interest" description="Disordered" evidence="2">
    <location>
        <begin position="1"/>
        <end position="23"/>
    </location>
</feature>
<gene>
    <name evidence="4" type="ORF">FOXB_13136</name>
</gene>
<dbReference type="InterPro" id="IPR052400">
    <property type="entry name" value="Zn2-C6_fungal_TF"/>
</dbReference>
<evidence type="ECO:0000256" key="2">
    <source>
        <dbReference type="SAM" id="MobiDB-lite"/>
    </source>
</evidence>